<organism evidence="3 9">
    <name type="scientific">Rotaria socialis</name>
    <dbReference type="NCBI Taxonomy" id="392032"/>
    <lineage>
        <taxon>Eukaryota</taxon>
        <taxon>Metazoa</taxon>
        <taxon>Spiralia</taxon>
        <taxon>Gnathifera</taxon>
        <taxon>Rotifera</taxon>
        <taxon>Eurotatoria</taxon>
        <taxon>Bdelloidea</taxon>
        <taxon>Philodinida</taxon>
        <taxon>Philodinidae</taxon>
        <taxon>Rotaria</taxon>
    </lineage>
</organism>
<sequence>MDDIVERKYEVLKHYINIALSLEIQQKISDQFTDYFSVSMPSNLHQRVLCEDRLILSTRYSLEKNNLILRRIADNMNSFYLGNLQEFQTKAHDYFSKSDAYNVLLSKYIGNGGQQWQAELKQMV</sequence>
<dbReference type="EMBL" id="CAJNYU010002449">
    <property type="protein sequence ID" value="CAF3554919.1"/>
    <property type="molecule type" value="Genomic_DNA"/>
</dbReference>
<dbReference type="EMBL" id="CAJOBR010007066">
    <property type="protein sequence ID" value="CAF4856273.1"/>
    <property type="molecule type" value="Genomic_DNA"/>
</dbReference>
<evidence type="ECO:0000313" key="2">
    <source>
        <dbReference type="EMBL" id="CAF3372431.1"/>
    </source>
</evidence>
<dbReference type="Proteomes" id="UP000663869">
    <property type="component" value="Unassembled WGS sequence"/>
</dbReference>
<dbReference type="Proteomes" id="UP000663872">
    <property type="component" value="Unassembled WGS sequence"/>
</dbReference>
<accession>A0A818AZM6</accession>
<dbReference type="EMBL" id="CAJNXB010001038">
    <property type="protein sequence ID" value="CAF3124807.1"/>
    <property type="molecule type" value="Genomic_DNA"/>
</dbReference>
<dbReference type="EMBL" id="CAJOBO010001684">
    <property type="protein sequence ID" value="CAF4401049.1"/>
    <property type="molecule type" value="Genomic_DNA"/>
</dbReference>
<dbReference type="Proteomes" id="UP000663862">
    <property type="component" value="Unassembled WGS sequence"/>
</dbReference>
<evidence type="ECO:0000313" key="9">
    <source>
        <dbReference type="Proteomes" id="UP000663833"/>
    </source>
</evidence>
<dbReference type="EMBL" id="CAJNYT010000790">
    <property type="protein sequence ID" value="CAF3372431.1"/>
    <property type="molecule type" value="Genomic_DNA"/>
</dbReference>
<comment type="caution">
    <text evidence="3">The sequence shown here is derived from an EMBL/GenBank/DDBJ whole genome shotgun (WGS) entry which is preliminary data.</text>
</comment>
<name>A0A818AZM6_9BILA</name>
<dbReference type="Proteomes" id="UP000663825">
    <property type="component" value="Unassembled WGS sequence"/>
</dbReference>
<dbReference type="EMBL" id="CAJNYD010002304">
    <property type="protein sequence ID" value="CAF3410269.1"/>
    <property type="molecule type" value="Genomic_DNA"/>
</dbReference>
<evidence type="ECO:0000313" key="3">
    <source>
        <dbReference type="EMBL" id="CAF3410269.1"/>
    </source>
</evidence>
<dbReference type="EMBL" id="CAJOBQ010003205">
    <property type="protein sequence ID" value="CAF4598172.1"/>
    <property type="molecule type" value="Genomic_DNA"/>
</dbReference>
<dbReference type="Proteomes" id="UP000663873">
    <property type="component" value="Unassembled WGS sequence"/>
</dbReference>
<evidence type="ECO:0000313" key="10">
    <source>
        <dbReference type="Proteomes" id="UP000663873"/>
    </source>
</evidence>
<dbReference type="Proteomes" id="UP000663848">
    <property type="component" value="Unassembled WGS sequence"/>
</dbReference>
<evidence type="ECO:0000313" key="5">
    <source>
        <dbReference type="EMBL" id="CAF4375685.1"/>
    </source>
</evidence>
<evidence type="ECO:0000313" key="7">
    <source>
        <dbReference type="EMBL" id="CAF4598172.1"/>
    </source>
</evidence>
<dbReference type="EMBL" id="CAJOBP010002816">
    <property type="protein sequence ID" value="CAF4375685.1"/>
    <property type="molecule type" value="Genomic_DNA"/>
</dbReference>
<evidence type="ECO:0000313" key="1">
    <source>
        <dbReference type="EMBL" id="CAF3124807.1"/>
    </source>
</evidence>
<dbReference type="OrthoDB" id="10043881at2759"/>
<gene>
    <name evidence="4" type="ORF">FME351_LOCUS19665</name>
    <name evidence="2" type="ORF">GRG538_LOCUS7422</name>
    <name evidence="6" type="ORF">HFQ381_LOCUS20089</name>
    <name evidence="3" type="ORF">LUA448_LOCUS18435</name>
    <name evidence="8" type="ORF">QYT958_LOCUS27564</name>
    <name evidence="1" type="ORF">TIS948_LOCUS8197</name>
    <name evidence="7" type="ORF">TSG867_LOCUS27651</name>
    <name evidence="5" type="ORF">UJA718_LOCUS17394</name>
</gene>
<evidence type="ECO:0000313" key="8">
    <source>
        <dbReference type="EMBL" id="CAF4856273.1"/>
    </source>
</evidence>
<dbReference type="AlphaFoldDB" id="A0A818AZM6"/>
<protein>
    <submittedName>
        <fullName evidence="3">Uncharacterized protein</fullName>
    </submittedName>
</protein>
<dbReference type="Proteomes" id="UP000663833">
    <property type="component" value="Unassembled WGS sequence"/>
</dbReference>
<evidence type="ECO:0000313" key="4">
    <source>
        <dbReference type="EMBL" id="CAF3554919.1"/>
    </source>
</evidence>
<evidence type="ECO:0000313" key="6">
    <source>
        <dbReference type="EMBL" id="CAF4401049.1"/>
    </source>
</evidence>
<dbReference type="Proteomes" id="UP000663851">
    <property type="component" value="Unassembled WGS sequence"/>
</dbReference>
<keyword evidence="10" id="KW-1185">Reference proteome</keyword>
<reference evidence="3" key="1">
    <citation type="submission" date="2021-02" db="EMBL/GenBank/DDBJ databases">
        <authorList>
            <person name="Nowell W R."/>
        </authorList>
    </citation>
    <scope>NUCLEOTIDE SEQUENCE</scope>
</reference>
<proteinExistence type="predicted"/>